<organism evidence="1 2">
    <name type="scientific">Rhizobium grahamii CCGE 502</name>
    <dbReference type="NCBI Taxonomy" id="990285"/>
    <lineage>
        <taxon>Bacteria</taxon>
        <taxon>Pseudomonadati</taxon>
        <taxon>Pseudomonadota</taxon>
        <taxon>Alphaproteobacteria</taxon>
        <taxon>Hyphomicrobiales</taxon>
        <taxon>Rhizobiaceae</taxon>
        <taxon>Rhizobium/Agrobacterium group</taxon>
        <taxon>Rhizobium</taxon>
    </lineage>
</organism>
<dbReference type="Proteomes" id="UP000014411">
    <property type="component" value="Unassembled WGS sequence"/>
</dbReference>
<proteinExistence type="predicted"/>
<sequence length="71" mass="8146">MSNEAVCTTRGYREKTNVYEIQRLFLVKGCHWGQALDLRYDASVEKRRSFEGQPAVHDTVADKSDVKITVQ</sequence>
<dbReference type="AlphaFoldDB" id="S3IDQ2"/>
<evidence type="ECO:0000313" key="1">
    <source>
        <dbReference type="EMBL" id="EPE97218.1"/>
    </source>
</evidence>
<accession>S3IDQ2</accession>
<keyword evidence="2" id="KW-1185">Reference proteome</keyword>
<gene>
    <name evidence="1" type="ORF">RGCCGE502_16690</name>
</gene>
<comment type="caution">
    <text evidence="1">The sequence shown here is derived from an EMBL/GenBank/DDBJ whole genome shotgun (WGS) entry which is preliminary data.</text>
</comment>
<protein>
    <submittedName>
        <fullName evidence="1">Uncharacterized protein</fullName>
    </submittedName>
</protein>
<name>S3IDQ2_9HYPH</name>
<dbReference type="EMBL" id="AEYE02000016">
    <property type="protein sequence ID" value="EPE97218.1"/>
    <property type="molecule type" value="Genomic_DNA"/>
</dbReference>
<reference evidence="1 2" key="1">
    <citation type="journal article" date="2012" name="J. Bacteriol.">
        <title>Genome sequence of Rhizobium grahamii CCGE502, a broad-host-range symbiont with low nodulation competitiveness in Phaseolus vulgaris.</title>
        <authorList>
            <person name="Althabegoiti M.J."/>
            <person name="Lozano L."/>
            <person name="Torres-Tejerizo G."/>
            <person name="Ormeno-Orrillo E."/>
            <person name="Rogel M.A."/>
            <person name="Gonzalez V."/>
            <person name="Martinez-Romero E."/>
        </authorList>
    </citation>
    <scope>NUCLEOTIDE SEQUENCE [LARGE SCALE GENOMIC DNA]</scope>
    <source>
        <strain evidence="1 2">CCGE 502</strain>
    </source>
</reference>
<evidence type="ECO:0000313" key="2">
    <source>
        <dbReference type="Proteomes" id="UP000014411"/>
    </source>
</evidence>
<dbReference type="HOGENOM" id="CLU_2737257_0_0_5"/>